<dbReference type="InterPro" id="IPR035979">
    <property type="entry name" value="RBD_domain_sf"/>
</dbReference>
<feature type="compositionally biased region" description="Polar residues" evidence="2">
    <location>
        <begin position="17"/>
        <end position="39"/>
    </location>
</feature>
<evidence type="ECO:0000256" key="2">
    <source>
        <dbReference type="SAM" id="MobiDB-lite"/>
    </source>
</evidence>
<keyword evidence="1" id="KW-0694">RNA-binding</keyword>
<dbReference type="Gene3D" id="3.30.70.330">
    <property type="match status" value="1"/>
</dbReference>
<feature type="compositionally biased region" description="Polar residues" evidence="2">
    <location>
        <begin position="171"/>
        <end position="188"/>
    </location>
</feature>
<evidence type="ECO:0000313" key="5">
    <source>
        <dbReference type="Proteomes" id="UP001143548"/>
    </source>
</evidence>
<dbReference type="InterPro" id="IPR012677">
    <property type="entry name" value="Nucleotide-bd_a/b_plait_sf"/>
</dbReference>
<dbReference type="Proteomes" id="UP001143548">
    <property type="component" value="Unassembled WGS sequence"/>
</dbReference>
<feature type="region of interest" description="Disordered" evidence="2">
    <location>
        <begin position="1"/>
        <end position="54"/>
    </location>
</feature>
<dbReference type="Pfam" id="PF00076">
    <property type="entry name" value="RRM_1"/>
    <property type="match status" value="1"/>
</dbReference>
<dbReference type="EMBL" id="BROQ01000037">
    <property type="protein sequence ID" value="GKZ21215.1"/>
    <property type="molecule type" value="Genomic_DNA"/>
</dbReference>
<dbReference type="GO" id="GO:0003723">
    <property type="term" value="F:RNA binding"/>
    <property type="evidence" value="ECO:0007669"/>
    <property type="project" value="UniProtKB-UniRule"/>
</dbReference>
<gene>
    <name evidence="4" type="ORF">AbraCBS73388_006882</name>
</gene>
<dbReference type="SMART" id="SM00360">
    <property type="entry name" value="RRM"/>
    <property type="match status" value="1"/>
</dbReference>
<feature type="compositionally biased region" description="Polar residues" evidence="2">
    <location>
        <begin position="251"/>
        <end position="261"/>
    </location>
</feature>
<dbReference type="PROSITE" id="PS50102">
    <property type="entry name" value="RRM"/>
    <property type="match status" value="1"/>
</dbReference>
<feature type="domain" description="RRM" evidence="3">
    <location>
        <begin position="82"/>
        <end position="165"/>
    </location>
</feature>
<feature type="compositionally biased region" description="Basic and acidic residues" evidence="2">
    <location>
        <begin position="209"/>
        <end position="226"/>
    </location>
</feature>
<evidence type="ECO:0000259" key="3">
    <source>
        <dbReference type="PROSITE" id="PS50102"/>
    </source>
</evidence>
<evidence type="ECO:0000256" key="1">
    <source>
        <dbReference type="PROSITE-ProRule" id="PRU00176"/>
    </source>
</evidence>
<feature type="region of interest" description="Disordered" evidence="2">
    <location>
        <begin position="164"/>
        <end position="271"/>
    </location>
</feature>
<comment type="caution">
    <text evidence="4">The sequence shown here is derived from an EMBL/GenBank/DDBJ whole genome shotgun (WGS) entry which is preliminary data.</text>
</comment>
<sequence length="303" mass="32294">MSYPGYQVHQGGPPQPSRQSSVQAQAGPSQSEVAKNSPKSLEVDSRELSPVEDGSDIVPINCTVNGKVCTDENAQDLLPLEACIFVGNLPSALHPTQIQSELKRVFSKHGRCFVKVKTNPKTGLKTAFAQFETSDAANIVIQKSNDQPSAFALHQRPLRFEMARGKKGPVNGTSSLRVPQSVPSSTRGEGSEGSVEPAHKMNGESSIEPAHEQNGKGKVEPAHKVNGEASVKPSHIMNGEASVEPAHKVTGESSVKPTQDNAEVDPESSKSAKEIYKGIYKAQASGTRSDPCLSHVWKVAATV</sequence>
<dbReference type="AlphaFoldDB" id="A0A9W6DMU8"/>
<dbReference type="SUPFAM" id="SSF54928">
    <property type="entry name" value="RNA-binding domain, RBD"/>
    <property type="match status" value="1"/>
</dbReference>
<evidence type="ECO:0000313" key="4">
    <source>
        <dbReference type="EMBL" id="GKZ21215.1"/>
    </source>
</evidence>
<dbReference type="InterPro" id="IPR000504">
    <property type="entry name" value="RRM_dom"/>
</dbReference>
<reference evidence="4" key="1">
    <citation type="submission" date="2022-07" db="EMBL/GenBank/DDBJ databases">
        <title>Taxonomy of Aspergillus series Nigri: significant species reduction supported by multi-species coalescent approaches.</title>
        <authorList>
            <person name="Bian C."/>
            <person name="Kusuya Y."/>
            <person name="Sklenar F."/>
            <person name="D'hooge E."/>
            <person name="Yaguchi T."/>
            <person name="Takahashi H."/>
            <person name="Hubka V."/>
        </authorList>
    </citation>
    <scope>NUCLEOTIDE SEQUENCE</scope>
    <source>
        <strain evidence="4">CBS 733.88</strain>
    </source>
</reference>
<organism evidence="4 5">
    <name type="scientific">Aspergillus brasiliensis</name>
    <dbReference type="NCBI Taxonomy" id="319629"/>
    <lineage>
        <taxon>Eukaryota</taxon>
        <taxon>Fungi</taxon>
        <taxon>Dikarya</taxon>
        <taxon>Ascomycota</taxon>
        <taxon>Pezizomycotina</taxon>
        <taxon>Eurotiomycetes</taxon>
        <taxon>Eurotiomycetidae</taxon>
        <taxon>Eurotiales</taxon>
        <taxon>Aspergillaceae</taxon>
        <taxon>Aspergillus</taxon>
        <taxon>Aspergillus subgen. Circumdati</taxon>
    </lineage>
</organism>
<proteinExistence type="predicted"/>
<protein>
    <recommendedName>
        <fullName evidence="3">RRM domain-containing protein</fullName>
    </recommendedName>
</protein>
<accession>A0A9W6DMU8</accession>
<name>A0A9W6DMU8_9EURO</name>